<keyword evidence="1" id="KW-1003">Cell membrane</keyword>
<dbReference type="OrthoDB" id="8565840at2"/>
<evidence type="ECO:0000256" key="1">
    <source>
        <dbReference type="ARBA" id="ARBA00022475"/>
    </source>
</evidence>
<dbReference type="RefSeq" id="WP_121240471.1">
    <property type="nucleotide sequence ID" value="NZ_BHVV01000002.1"/>
</dbReference>
<feature type="compositionally biased region" description="Basic and acidic residues" evidence="5">
    <location>
        <begin position="108"/>
        <end position="118"/>
    </location>
</feature>
<protein>
    <submittedName>
        <fullName evidence="8">Putative integral membrane protein</fullName>
    </submittedName>
</protein>
<organism evidence="8 9">
    <name type="scientific">Sulfurisoma sediminicola</name>
    <dbReference type="NCBI Taxonomy" id="1381557"/>
    <lineage>
        <taxon>Bacteria</taxon>
        <taxon>Pseudomonadati</taxon>
        <taxon>Pseudomonadota</taxon>
        <taxon>Betaproteobacteria</taxon>
        <taxon>Nitrosomonadales</taxon>
        <taxon>Sterolibacteriaceae</taxon>
        <taxon>Sulfurisoma</taxon>
    </lineage>
</organism>
<keyword evidence="3 6" id="KW-1133">Transmembrane helix</keyword>
<proteinExistence type="predicted"/>
<dbReference type="Proteomes" id="UP000268908">
    <property type="component" value="Unassembled WGS sequence"/>
</dbReference>
<dbReference type="EMBL" id="RCCI01000004">
    <property type="protein sequence ID" value="RLJ68584.1"/>
    <property type="molecule type" value="Genomic_DNA"/>
</dbReference>
<dbReference type="GO" id="GO:0005886">
    <property type="term" value="C:plasma membrane"/>
    <property type="evidence" value="ECO:0007669"/>
    <property type="project" value="InterPro"/>
</dbReference>
<evidence type="ECO:0000259" key="7">
    <source>
        <dbReference type="Pfam" id="PF06305"/>
    </source>
</evidence>
<sequence>MRLTVLIASLLAILVALFAVQNSVTTTVAFLTWRFESSLAVVLVTTFALGVACMALIGTPASLRQRWDRRQQRIEIERLQAEIRDLRSRLELEKTTASSGRLIDVDESPSKIESKDLP</sequence>
<evidence type="ECO:0000256" key="3">
    <source>
        <dbReference type="ARBA" id="ARBA00022989"/>
    </source>
</evidence>
<accession>A0A497XL19</accession>
<dbReference type="AlphaFoldDB" id="A0A497XL19"/>
<evidence type="ECO:0000256" key="5">
    <source>
        <dbReference type="SAM" id="MobiDB-lite"/>
    </source>
</evidence>
<evidence type="ECO:0000256" key="2">
    <source>
        <dbReference type="ARBA" id="ARBA00022692"/>
    </source>
</evidence>
<feature type="domain" description="Lipopolysaccharide assembly protein A" evidence="7">
    <location>
        <begin position="21"/>
        <end position="83"/>
    </location>
</feature>
<dbReference type="PANTHER" id="PTHR41335">
    <property type="entry name" value="MEMBRANE PROTEIN-RELATED"/>
    <property type="match status" value="1"/>
</dbReference>
<dbReference type="PANTHER" id="PTHR41335:SF1">
    <property type="entry name" value="MEMBRANE PROTEIN"/>
    <property type="match status" value="1"/>
</dbReference>
<evidence type="ECO:0000313" key="9">
    <source>
        <dbReference type="Proteomes" id="UP000268908"/>
    </source>
</evidence>
<evidence type="ECO:0000256" key="4">
    <source>
        <dbReference type="ARBA" id="ARBA00023136"/>
    </source>
</evidence>
<reference evidence="8 9" key="1">
    <citation type="submission" date="2018-10" db="EMBL/GenBank/DDBJ databases">
        <title>Genomic Encyclopedia of Type Strains, Phase IV (KMG-IV): sequencing the most valuable type-strain genomes for metagenomic binning, comparative biology and taxonomic classification.</title>
        <authorList>
            <person name="Goeker M."/>
        </authorList>
    </citation>
    <scope>NUCLEOTIDE SEQUENCE [LARGE SCALE GENOMIC DNA]</scope>
    <source>
        <strain evidence="8 9">DSM 26916</strain>
    </source>
</reference>
<feature type="transmembrane region" description="Helical" evidence="6">
    <location>
        <begin position="39"/>
        <end position="63"/>
    </location>
</feature>
<dbReference type="Pfam" id="PF06305">
    <property type="entry name" value="LapA_dom"/>
    <property type="match status" value="1"/>
</dbReference>
<keyword evidence="4 6" id="KW-0472">Membrane</keyword>
<evidence type="ECO:0000313" key="8">
    <source>
        <dbReference type="EMBL" id="RLJ68584.1"/>
    </source>
</evidence>
<keyword evidence="2 6" id="KW-0812">Transmembrane</keyword>
<feature type="region of interest" description="Disordered" evidence="5">
    <location>
        <begin position="95"/>
        <end position="118"/>
    </location>
</feature>
<gene>
    <name evidence="8" type="ORF">DFR35_1152</name>
</gene>
<dbReference type="InterPro" id="IPR010445">
    <property type="entry name" value="LapA_dom"/>
</dbReference>
<evidence type="ECO:0000256" key="6">
    <source>
        <dbReference type="SAM" id="Phobius"/>
    </source>
</evidence>
<keyword evidence="9" id="KW-1185">Reference proteome</keyword>
<comment type="caution">
    <text evidence="8">The sequence shown here is derived from an EMBL/GenBank/DDBJ whole genome shotgun (WGS) entry which is preliminary data.</text>
</comment>
<name>A0A497XL19_9PROT</name>